<proteinExistence type="predicted"/>
<organism evidence="2 3">
    <name type="scientific">candidate division WOR-1 bacterium RIFOXYC2_FULL_46_14</name>
    <dbReference type="NCBI Taxonomy" id="1802587"/>
    <lineage>
        <taxon>Bacteria</taxon>
        <taxon>Bacillati</taxon>
        <taxon>Saganbacteria</taxon>
    </lineage>
</organism>
<accession>A0A1F4U7W6</accession>
<evidence type="ECO:0000313" key="2">
    <source>
        <dbReference type="EMBL" id="OGC40930.1"/>
    </source>
</evidence>
<keyword evidence="1" id="KW-0472">Membrane</keyword>
<name>A0A1F4U7W6_UNCSA</name>
<evidence type="ECO:0000256" key="1">
    <source>
        <dbReference type="SAM" id="Phobius"/>
    </source>
</evidence>
<keyword evidence="1" id="KW-0812">Transmembrane</keyword>
<dbReference type="Proteomes" id="UP000179242">
    <property type="component" value="Unassembled WGS sequence"/>
</dbReference>
<feature type="transmembrane region" description="Helical" evidence="1">
    <location>
        <begin position="20"/>
        <end position="41"/>
    </location>
</feature>
<sequence>MTFVAFITSEAVTFQKTPIVTFGYIMQVIFSLLIVLALLYISSKYLLPLLKTNPKGKLVEIEDRLTLEPGVSAYVLKTKTKRYLITVSQKTSTLIDSFEGEDLI</sequence>
<evidence type="ECO:0000313" key="3">
    <source>
        <dbReference type="Proteomes" id="UP000179242"/>
    </source>
</evidence>
<reference evidence="2 3" key="1">
    <citation type="journal article" date="2016" name="Nat. Commun.">
        <title>Thousands of microbial genomes shed light on interconnected biogeochemical processes in an aquifer system.</title>
        <authorList>
            <person name="Anantharaman K."/>
            <person name="Brown C.T."/>
            <person name="Hug L.A."/>
            <person name="Sharon I."/>
            <person name="Castelle C.J."/>
            <person name="Probst A.J."/>
            <person name="Thomas B.C."/>
            <person name="Singh A."/>
            <person name="Wilkins M.J."/>
            <person name="Karaoz U."/>
            <person name="Brodie E.L."/>
            <person name="Williams K.H."/>
            <person name="Hubbard S.S."/>
            <person name="Banfield J.F."/>
        </authorList>
    </citation>
    <scope>NUCLEOTIDE SEQUENCE [LARGE SCALE GENOMIC DNA]</scope>
</reference>
<comment type="caution">
    <text evidence="2">The sequence shown here is derived from an EMBL/GenBank/DDBJ whole genome shotgun (WGS) entry which is preliminary data.</text>
</comment>
<dbReference type="AlphaFoldDB" id="A0A1F4U7W6"/>
<evidence type="ECO:0008006" key="4">
    <source>
        <dbReference type="Google" id="ProtNLM"/>
    </source>
</evidence>
<protein>
    <recommendedName>
        <fullName evidence="4">Flagellar protein</fullName>
    </recommendedName>
</protein>
<gene>
    <name evidence="2" type="ORF">A2438_01405</name>
</gene>
<dbReference type="EMBL" id="MEUJ01000002">
    <property type="protein sequence ID" value="OGC40930.1"/>
    <property type="molecule type" value="Genomic_DNA"/>
</dbReference>
<keyword evidence="1" id="KW-1133">Transmembrane helix</keyword>